<dbReference type="KEGG" id="cvt:B843_09700"/>
<feature type="domain" description="Alpha-D-phosphohexomutase alpha/beta/alpha" evidence="11">
    <location>
        <begin position="316"/>
        <end position="425"/>
    </location>
</feature>
<evidence type="ECO:0000256" key="4">
    <source>
        <dbReference type="ARBA" id="ARBA00022723"/>
    </source>
</evidence>
<dbReference type="Pfam" id="PF02880">
    <property type="entry name" value="PGM_PMM_III"/>
    <property type="match status" value="1"/>
</dbReference>
<dbReference type="Proteomes" id="UP000019222">
    <property type="component" value="Chromosome"/>
</dbReference>
<evidence type="ECO:0000259" key="10">
    <source>
        <dbReference type="Pfam" id="PF02879"/>
    </source>
</evidence>
<feature type="domain" description="Alpha-D-phosphohexomutase alpha/beta/alpha" evidence="9">
    <location>
        <begin position="46"/>
        <end position="183"/>
    </location>
</feature>
<dbReference type="AlphaFoldDB" id="W5Y382"/>
<evidence type="ECO:0000256" key="2">
    <source>
        <dbReference type="ARBA" id="ARBA00010231"/>
    </source>
</evidence>
<dbReference type="SUPFAM" id="SSF53738">
    <property type="entry name" value="Phosphoglucomutase, first 3 domains"/>
    <property type="match status" value="3"/>
</dbReference>
<evidence type="ECO:0000256" key="1">
    <source>
        <dbReference type="ARBA" id="ARBA00001946"/>
    </source>
</evidence>
<accession>W5Y382</accession>
<dbReference type="GO" id="GO:0008973">
    <property type="term" value="F:phosphopentomutase activity"/>
    <property type="evidence" value="ECO:0007669"/>
    <property type="project" value="TreeGrafter"/>
</dbReference>
<dbReference type="InterPro" id="IPR005846">
    <property type="entry name" value="A-D-PHexomutase_a/b/a-III"/>
</dbReference>
<dbReference type="PROSITE" id="PS00710">
    <property type="entry name" value="PGM_PMM"/>
    <property type="match status" value="1"/>
</dbReference>
<keyword evidence="5 7" id="KW-0460">Magnesium</keyword>
<evidence type="ECO:0000256" key="5">
    <source>
        <dbReference type="ARBA" id="ARBA00022842"/>
    </source>
</evidence>
<dbReference type="eggNOG" id="COG1109">
    <property type="taxonomic scope" value="Bacteria"/>
</dbReference>
<dbReference type="PANTHER" id="PTHR45745:SF1">
    <property type="entry name" value="PHOSPHOGLUCOMUTASE 2B-RELATED"/>
    <property type="match status" value="1"/>
</dbReference>
<evidence type="ECO:0000259" key="9">
    <source>
        <dbReference type="Pfam" id="PF02878"/>
    </source>
</evidence>
<dbReference type="STRING" id="1224164.B843_09700"/>
<evidence type="ECO:0000256" key="7">
    <source>
        <dbReference type="RuleBase" id="RU004326"/>
    </source>
</evidence>
<dbReference type="InterPro" id="IPR016066">
    <property type="entry name" value="A-D-PHexomutase_CS"/>
</dbReference>
<dbReference type="GO" id="GO:0000287">
    <property type="term" value="F:magnesium ion binding"/>
    <property type="evidence" value="ECO:0007669"/>
    <property type="project" value="InterPro"/>
</dbReference>
<keyword evidence="3" id="KW-0597">Phosphoprotein</keyword>
<dbReference type="SUPFAM" id="SSF55957">
    <property type="entry name" value="Phosphoglucomutase, C-terminal domain"/>
    <property type="match status" value="1"/>
</dbReference>
<protein>
    <submittedName>
        <fullName evidence="12">Phosphoglucosamine mutase</fullName>
    </submittedName>
</protein>
<dbReference type="Pfam" id="PF00408">
    <property type="entry name" value="PGM_PMM_IV"/>
    <property type="match status" value="1"/>
</dbReference>
<dbReference type="Pfam" id="PF02879">
    <property type="entry name" value="PGM_PMM_II"/>
    <property type="match status" value="1"/>
</dbReference>
<dbReference type="InterPro" id="IPR005841">
    <property type="entry name" value="Alpha-D-phosphohexomutase_SF"/>
</dbReference>
<dbReference type="InterPro" id="IPR005845">
    <property type="entry name" value="A-D-PHexomutase_a/b/a-II"/>
</dbReference>
<dbReference type="CDD" id="cd05799">
    <property type="entry name" value="PGM2"/>
    <property type="match status" value="1"/>
</dbReference>
<dbReference type="GO" id="GO:0006166">
    <property type="term" value="P:purine ribonucleoside salvage"/>
    <property type="evidence" value="ECO:0007669"/>
    <property type="project" value="TreeGrafter"/>
</dbReference>
<comment type="similarity">
    <text evidence="2 7">Belongs to the phosphohexose mutase family.</text>
</comment>
<organism evidence="12 13">
    <name type="scientific">Corynebacterium vitaeruminis DSM 20294</name>
    <dbReference type="NCBI Taxonomy" id="1224164"/>
    <lineage>
        <taxon>Bacteria</taxon>
        <taxon>Bacillati</taxon>
        <taxon>Actinomycetota</taxon>
        <taxon>Actinomycetes</taxon>
        <taxon>Mycobacteriales</taxon>
        <taxon>Corynebacteriaceae</taxon>
        <taxon>Corynebacterium</taxon>
    </lineage>
</organism>
<name>W5Y382_9CORY</name>
<evidence type="ECO:0000313" key="13">
    <source>
        <dbReference type="Proteomes" id="UP000019222"/>
    </source>
</evidence>
<dbReference type="InterPro" id="IPR005843">
    <property type="entry name" value="A-D-PHexomutase_C"/>
</dbReference>
<dbReference type="PANTHER" id="PTHR45745">
    <property type="entry name" value="PHOSPHOMANNOMUTASE 45A"/>
    <property type="match status" value="1"/>
</dbReference>
<dbReference type="InterPro" id="IPR036900">
    <property type="entry name" value="A-D-PHexomutase_C_sf"/>
</dbReference>
<dbReference type="GO" id="GO:0005975">
    <property type="term" value="P:carbohydrate metabolic process"/>
    <property type="evidence" value="ECO:0007669"/>
    <property type="project" value="InterPro"/>
</dbReference>
<reference evidence="12 13" key="1">
    <citation type="submission" date="2013-02" db="EMBL/GenBank/DDBJ databases">
        <title>The complete genome sequence of Corynebacterium vitaeruminis DSM 20294.</title>
        <authorList>
            <person name="Ruckert C."/>
            <person name="Albersmeier A."/>
            <person name="Kalinowski J."/>
        </authorList>
    </citation>
    <scope>NUCLEOTIDE SEQUENCE [LARGE SCALE GENOMIC DNA]</scope>
    <source>
        <strain evidence="13">ATCC 10234</strain>
    </source>
</reference>
<dbReference type="InterPro" id="IPR016055">
    <property type="entry name" value="A-D-PHexomutase_a/b/a-I/II/III"/>
</dbReference>
<sequence length="547" mass="58227">MNPELPSTARAWAEHDPDPATKQEILALIEEDNEAELASRFAGPLEFGTAGLRGRIGAGESRMNRAVVLRATFGLVSWLKENVSEHPRVVVGCDARYGSAQFHRDAAAVVSALGGTALVLDAKQPTPVTAYAVRALDADAGVMVTASHNPPRDNGYKVYLGGDSHGSQIIAPVDAGIAALIATAPPADEVPTSQENIEYIDVDYVDAVVDKVITKSDNQDGLRVVATAMHGVGGATLVRVLTKAGFTNVDLVTQQAFPDPDFPTVTFPNPEEPGALDLALAKAREVDADIIVALDPDADRCAVACKHEGQWRQFTGDETGAVLGEWIARGHDAHPEASGTTLANSIVSGRLLGRIAAAHGMGYVNTLTGFKWISRAPELAFGYEEAIGFCCQPDLVRDKDGVSAALTLCHMAAELKKESKTLVDVLEELARTHGLYHTAPLTFRVEDLSILGAAMDKLRAAPPTELAGSKVVDIADLEKGGDLPPTNCLIFVTEDNDRVIVRPSGTEPKVKCYLEVVLPCSDEVPWDAARERIGLLKEQMKAVIGIA</sequence>
<evidence type="ECO:0000259" key="11">
    <source>
        <dbReference type="Pfam" id="PF02880"/>
    </source>
</evidence>
<dbReference type="InterPro" id="IPR005844">
    <property type="entry name" value="A-D-PHexomutase_a/b/a-I"/>
</dbReference>
<dbReference type="Pfam" id="PF02878">
    <property type="entry name" value="PGM_PMM_I"/>
    <property type="match status" value="1"/>
</dbReference>
<dbReference type="PATRIC" id="fig|1224164.3.peg.1960"/>
<evidence type="ECO:0000259" key="8">
    <source>
        <dbReference type="Pfam" id="PF00408"/>
    </source>
</evidence>
<dbReference type="Gene3D" id="3.40.120.10">
    <property type="entry name" value="Alpha-D-Glucose-1,6-Bisphosphate, subunit A, domain 3"/>
    <property type="match status" value="3"/>
</dbReference>
<keyword evidence="13" id="KW-1185">Reference proteome</keyword>
<evidence type="ECO:0000256" key="3">
    <source>
        <dbReference type="ARBA" id="ARBA00022553"/>
    </source>
</evidence>
<proteinExistence type="inferred from homology"/>
<dbReference type="EMBL" id="CP004353">
    <property type="protein sequence ID" value="AHI23325.1"/>
    <property type="molecule type" value="Genomic_DNA"/>
</dbReference>
<feature type="domain" description="Alpha-D-phosphohexomutase C-terminal" evidence="8">
    <location>
        <begin position="461"/>
        <end position="516"/>
    </location>
</feature>
<evidence type="ECO:0000313" key="12">
    <source>
        <dbReference type="EMBL" id="AHI23325.1"/>
    </source>
</evidence>
<feature type="domain" description="Alpha-D-phosphohexomutase alpha/beta/alpha" evidence="10">
    <location>
        <begin position="203"/>
        <end position="308"/>
    </location>
</feature>
<comment type="cofactor">
    <cofactor evidence="1">
        <name>Mg(2+)</name>
        <dbReference type="ChEBI" id="CHEBI:18420"/>
    </cofactor>
</comment>
<evidence type="ECO:0000256" key="6">
    <source>
        <dbReference type="ARBA" id="ARBA00023235"/>
    </source>
</evidence>
<dbReference type="PRINTS" id="PR00509">
    <property type="entry name" value="PGMPMM"/>
</dbReference>
<dbReference type="Gene3D" id="3.30.310.50">
    <property type="entry name" value="Alpha-D-phosphohexomutase, C-terminal domain"/>
    <property type="match status" value="1"/>
</dbReference>
<keyword evidence="6" id="KW-0413">Isomerase</keyword>
<gene>
    <name evidence="12" type="ORF">B843_09700</name>
</gene>
<dbReference type="HOGENOM" id="CLU_016950_0_2_11"/>
<keyword evidence="4 7" id="KW-0479">Metal-binding</keyword>